<evidence type="ECO:0000313" key="2">
    <source>
        <dbReference type="Proteomes" id="UP001522868"/>
    </source>
</evidence>
<gene>
    <name evidence="1" type="ORF">M1O15_06225</name>
</gene>
<dbReference type="PANTHER" id="PTHR43857:SF1">
    <property type="entry name" value="YJGH FAMILY PROTEIN"/>
    <property type="match status" value="1"/>
</dbReference>
<proteinExistence type="predicted"/>
<keyword evidence="2" id="KW-1185">Reference proteome</keyword>
<dbReference type="InterPro" id="IPR006175">
    <property type="entry name" value="YjgF/YER057c/UK114"/>
</dbReference>
<sequence length="149" mass="16625">MPATTHTPEPQFFVTPGYGEKLLDMLRYSQAVRVGDRVEISGQGGWDEDFAFPDSLEEEIVRAFDNVERTLAQAGASWREVIAVNSYHVPTAPDTIGEDHNRTMVEQFRRRMGERAPIWTQIGVTALGAPGMRVEIRVTALTGPGDRDH</sequence>
<reference evidence="1 2" key="1">
    <citation type="submission" date="2022-04" db="EMBL/GenBank/DDBJ databases">
        <title>Streptomyces sp. nov. LCR6-01 isolated from Lichen of Dirinaria sp.</title>
        <authorList>
            <person name="Kanchanasin P."/>
            <person name="Tanasupawat S."/>
            <person name="Phongsopitanun W."/>
        </authorList>
    </citation>
    <scope>NUCLEOTIDE SEQUENCE [LARGE SCALE GENOMIC DNA]</scope>
    <source>
        <strain evidence="1 2">LCR6-01</strain>
    </source>
</reference>
<dbReference type="SUPFAM" id="SSF55298">
    <property type="entry name" value="YjgF-like"/>
    <property type="match status" value="1"/>
</dbReference>
<name>A0ABT0I6Q0_9ACTN</name>
<dbReference type="Gene3D" id="3.30.1330.40">
    <property type="entry name" value="RutC-like"/>
    <property type="match status" value="1"/>
</dbReference>
<keyword evidence="1" id="KW-0378">Hydrolase</keyword>
<dbReference type="RefSeq" id="WP_248632213.1">
    <property type="nucleotide sequence ID" value="NZ_JALPTH010000004.1"/>
</dbReference>
<dbReference type="Proteomes" id="UP001522868">
    <property type="component" value="Unassembled WGS sequence"/>
</dbReference>
<evidence type="ECO:0000313" key="1">
    <source>
        <dbReference type="EMBL" id="MCK8676994.1"/>
    </source>
</evidence>
<dbReference type="InterPro" id="IPR035959">
    <property type="entry name" value="RutC-like_sf"/>
</dbReference>
<comment type="caution">
    <text evidence="1">The sequence shown here is derived from an EMBL/GenBank/DDBJ whole genome shotgun (WGS) entry which is preliminary data.</text>
</comment>
<protein>
    <submittedName>
        <fullName evidence="1">Rid family hydrolase</fullName>
    </submittedName>
</protein>
<organism evidence="1 2">
    <name type="scientific">Streptomyces lichenis</name>
    <dbReference type="NCBI Taxonomy" id="2306967"/>
    <lineage>
        <taxon>Bacteria</taxon>
        <taxon>Bacillati</taxon>
        <taxon>Actinomycetota</taxon>
        <taxon>Actinomycetes</taxon>
        <taxon>Kitasatosporales</taxon>
        <taxon>Streptomycetaceae</taxon>
        <taxon>Streptomyces</taxon>
    </lineage>
</organism>
<accession>A0ABT0I6Q0</accession>
<dbReference type="EMBL" id="JALPTH010000004">
    <property type="protein sequence ID" value="MCK8676994.1"/>
    <property type="molecule type" value="Genomic_DNA"/>
</dbReference>
<dbReference type="PANTHER" id="PTHR43857">
    <property type="entry name" value="BLR7761 PROTEIN"/>
    <property type="match status" value="1"/>
</dbReference>
<dbReference type="GO" id="GO:0016787">
    <property type="term" value="F:hydrolase activity"/>
    <property type="evidence" value="ECO:0007669"/>
    <property type="project" value="UniProtKB-KW"/>
</dbReference>
<dbReference type="Pfam" id="PF01042">
    <property type="entry name" value="Ribonuc_L-PSP"/>
    <property type="match status" value="1"/>
</dbReference>